<dbReference type="EMBL" id="WNXD01000002">
    <property type="protein sequence ID" value="MBB2146340.1"/>
    <property type="molecule type" value="Genomic_DNA"/>
</dbReference>
<evidence type="ECO:0000313" key="3">
    <source>
        <dbReference type="EMBL" id="MBB2146340.1"/>
    </source>
</evidence>
<gene>
    <name evidence="3" type="ORF">GM921_12635</name>
</gene>
<reference evidence="3" key="1">
    <citation type="submission" date="2019-11" db="EMBL/GenBank/DDBJ databases">
        <title>Description of Pedobacter sp. LMG 31464T.</title>
        <authorList>
            <person name="Carlier A."/>
            <person name="Qi S."/>
            <person name="Vandamme P."/>
        </authorList>
    </citation>
    <scope>NUCLEOTIDE SEQUENCE</scope>
    <source>
        <strain evidence="3">LMG 31464</strain>
    </source>
</reference>
<evidence type="ECO:0000256" key="1">
    <source>
        <dbReference type="SAM" id="SignalP"/>
    </source>
</evidence>
<keyword evidence="4" id="KW-1185">Reference proteome</keyword>
<dbReference type="SUPFAM" id="SSF52833">
    <property type="entry name" value="Thioredoxin-like"/>
    <property type="match status" value="1"/>
</dbReference>
<dbReference type="PANTHER" id="PTHR42899">
    <property type="entry name" value="SPERMATOGENESIS-ASSOCIATED PROTEIN 20"/>
    <property type="match status" value="1"/>
</dbReference>
<dbReference type="RefSeq" id="WP_182923000.1">
    <property type="nucleotide sequence ID" value="NZ_WNXD01000002.1"/>
</dbReference>
<feature type="domain" description="Thioredoxin" evidence="2">
    <location>
        <begin position="11"/>
        <end position="135"/>
    </location>
</feature>
<dbReference type="AlphaFoldDB" id="A0A923IUU4"/>
<dbReference type="PANTHER" id="PTHR42899:SF1">
    <property type="entry name" value="SPERMATOGENESIS-ASSOCIATED PROTEIN 20"/>
    <property type="match status" value="1"/>
</dbReference>
<dbReference type="InterPro" id="IPR004879">
    <property type="entry name" value="Ssp411-like_TRX"/>
</dbReference>
<dbReference type="Pfam" id="PF03190">
    <property type="entry name" value="Thioredox_DsbH"/>
    <property type="match status" value="1"/>
</dbReference>
<name>A0A923IUU4_9SPHI</name>
<feature type="chain" id="PRO_5037393290" evidence="1">
    <location>
        <begin position="20"/>
        <end position="396"/>
    </location>
</feature>
<comment type="caution">
    <text evidence="3">The sequence shown here is derived from an EMBL/GenBank/DDBJ whole genome shotgun (WGS) entry which is preliminary data.</text>
</comment>
<organism evidence="3 4">
    <name type="scientific">Pedobacter planticolens</name>
    <dbReference type="NCBI Taxonomy" id="2679964"/>
    <lineage>
        <taxon>Bacteria</taxon>
        <taxon>Pseudomonadati</taxon>
        <taxon>Bacteroidota</taxon>
        <taxon>Sphingobacteriia</taxon>
        <taxon>Sphingobacteriales</taxon>
        <taxon>Sphingobacteriaceae</taxon>
        <taxon>Pedobacter</taxon>
    </lineage>
</organism>
<proteinExistence type="predicted"/>
<dbReference type="InterPro" id="IPR013766">
    <property type="entry name" value="Thioredoxin_domain"/>
</dbReference>
<dbReference type="InterPro" id="IPR024705">
    <property type="entry name" value="Ssp411"/>
</dbReference>
<dbReference type="Proteomes" id="UP000601055">
    <property type="component" value="Unassembled WGS sequence"/>
</dbReference>
<evidence type="ECO:0000313" key="4">
    <source>
        <dbReference type="Proteomes" id="UP000601055"/>
    </source>
</evidence>
<evidence type="ECO:0000259" key="2">
    <source>
        <dbReference type="PROSITE" id="PS51352"/>
    </source>
</evidence>
<keyword evidence="1" id="KW-0732">Signal</keyword>
<feature type="signal peptide" evidence="1">
    <location>
        <begin position="1"/>
        <end position="19"/>
    </location>
</feature>
<protein>
    <submittedName>
        <fullName evidence="3">DUF255 domain-containing protein</fullName>
    </submittedName>
</protein>
<sequence length="396" mass="44719">MKNFVWAICLFMITTSATASEINFLDNPVWSTVLEKAKKENKMIFLDAYATWCGPCKMMDAETYKDQAVADYYNANFINVKYDMEKGEGILLAQQFSVESYPSLLFINTDGAMLHRGVGYLDAPAFVVLGKAAKNPALQYAVVKKKALEMTNAEFVKFASDAVKFQDEDFDQISEDYLAKQADILGNADLIDLIMNYANSLPDQKSLAYIVNNKVKILQTGNYTEDDFTERMISLTLGYSLSAHEQLDDENLDFEIVKTLLEKYVPEKAFFVYNYFRAQYLLDNKEADEAISAFDAILINTPTKVTFDQVCNAMMNVGPILLSEGKLDATLKKFEDIKLADKDADKGYMKDFVKAIIYIKVKDFEKFKAVATTMIASAGTPEKIKEDLKSVLERIQ</sequence>
<dbReference type="Gene3D" id="3.40.30.10">
    <property type="entry name" value="Glutaredoxin"/>
    <property type="match status" value="1"/>
</dbReference>
<dbReference type="PROSITE" id="PS51352">
    <property type="entry name" value="THIOREDOXIN_2"/>
    <property type="match status" value="1"/>
</dbReference>
<dbReference type="InterPro" id="IPR036249">
    <property type="entry name" value="Thioredoxin-like_sf"/>
</dbReference>
<accession>A0A923IUU4</accession>